<organism evidence="3 4">
    <name type="scientific">Sinorhizobium fredii (strain HH103)</name>
    <dbReference type="NCBI Taxonomy" id="1117943"/>
    <lineage>
        <taxon>Bacteria</taxon>
        <taxon>Pseudomonadati</taxon>
        <taxon>Pseudomonadota</taxon>
        <taxon>Alphaproteobacteria</taxon>
        <taxon>Hyphomicrobiales</taxon>
        <taxon>Rhizobiaceae</taxon>
        <taxon>Sinorhizobium/Ensifer group</taxon>
        <taxon>Sinorhizobium</taxon>
    </lineage>
</organism>
<sequence>MQKGVSIFIDPSGAQTGGRVVKRELKEIGDAAINAQKMTDQLTRAHEQMAKSAQGSALAIGQQQDMLRAKFNPTFAVLQRYKQTQEEIRQAHRLGAISVNEMTAALSRERQASLAAVAAIKGHSAAFAANTVAVNATNAAMRNAVLYRTQLLYQLNDIGVSLVSGMNPGMVLAQQGAQIAQMQGGIKAALRETIVMAGSAGAALGALGPIAIAAGAAGAAALSHIRSEASKALGETVTWGETLTAVFQVAWEGLKSTFGPAFSAVLDPVFYAFSQLGSAAVDIAEIIINAFRAVGSDIKFMWDQLPNIVGAAFVGAVNIAIDHLNKLANASKQAVNEIIKAFNTIPGVDLPNVDASGQLIALRENPYAAALARENEAQKAKSLAINNSHPIRGFFQDSIDRIGTNRAQSRLSDFADMDFSQSIQGANSLSQAVGGVGAAWQQAKSAVVDVNQQMADARRNTLAGFEQSSKQLRTMKTELKEIQTTLAAAAQTPVADVFGAGMSGQAAGAIDAAASSIGKVFAALNDGRLTAQGAHEALELIRASLLQLGGDSKSVNAWVDSVINAYFHVGNLESRVKSLSAEIMGIPNRVISIGIQEYTVPSAGGGSTGVRVHGGNADFSYSQYQVGGGKTVGVSGGNGYYGRQTGYLVTQDDIDTMNSTLGYSISGARAAGGPVSAGGTYLVGEQGPELLKMSGAGSVANTNATASILSGGRDALSLIEDHLFNVVQELRIHTNYWETAESNDQEMIACLKALKSASGSVSYSGGSSYSGGGSTSGGSYSGGSSGAGSSHLDPYSAYYFNAARNFAGTGGGRYDPVADAMLNGNTAALNGVSGGPTQGIARLLSGHNMPSLLDRLKRQVGFANNGQIMAGEDQKVEFFKRNKERVIIVDDNRVSDQRGAPQSSRSERPVQVTINQYGVDQRDQRSRQAQADEIRRVVQQAVRS</sequence>
<dbReference type="Pfam" id="PF06791">
    <property type="entry name" value="TMP_2"/>
    <property type="match status" value="1"/>
</dbReference>
<gene>
    <name evidence="3" type="ordered locus">SFHH103_03066</name>
</gene>
<proteinExistence type="predicted"/>
<feature type="compositionally biased region" description="Basic and acidic residues" evidence="1">
    <location>
        <begin position="920"/>
        <end position="932"/>
    </location>
</feature>
<dbReference type="AlphaFoldDB" id="G9A1H8"/>
<dbReference type="KEGG" id="sfh:SFHH103_03066"/>
<dbReference type="STRING" id="1117943.SFHH103_03066"/>
<protein>
    <recommendedName>
        <fullName evidence="2">Bacteriophage tail tape measure N-terminal domain-containing protein</fullName>
    </recommendedName>
</protein>
<dbReference type="InterPro" id="IPR009628">
    <property type="entry name" value="Phage_tape_measure_N"/>
</dbReference>
<evidence type="ECO:0000313" key="4">
    <source>
        <dbReference type="Proteomes" id="UP000007735"/>
    </source>
</evidence>
<feature type="region of interest" description="Disordered" evidence="1">
    <location>
        <begin position="893"/>
        <end position="932"/>
    </location>
</feature>
<evidence type="ECO:0000259" key="2">
    <source>
        <dbReference type="Pfam" id="PF06791"/>
    </source>
</evidence>
<dbReference type="eggNOG" id="COG1196">
    <property type="taxonomic scope" value="Bacteria"/>
</dbReference>
<accession>G9A1H8</accession>
<dbReference type="EMBL" id="HE616890">
    <property type="protein sequence ID" value="CCE97558.1"/>
    <property type="molecule type" value="Genomic_DNA"/>
</dbReference>
<dbReference type="PATRIC" id="fig|380.5.peg.3253"/>
<dbReference type="Proteomes" id="UP000007735">
    <property type="component" value="Chromosome"/>
</dbReference>
<name>G9A1H8_SINF1</name>
<evidence type="ECO:0000256" key="1">
    <source>
        <dbReference type="SAM" id="MobiDB-lite"/>
    </source>
</evidence>
<feature type="domain" description="Bacteriophage tail tape measure N-terminal" evidence="2">
    <location>
        <begin position="131"/>
        <end position="223"/>
    </location>
</feature>
<dbReference type="HOGENOM" id="CLU_311195_0_0_5"/>
<evidence type="ECO:0000313" key="3">
    <source>
        <dbReference type="EMBL" id="CCE97558.1"/>
    </source>
</evidence>
<reference evidence="3 4" key="1">
    <citation type="journal article" date="2012" name="J. Bacteriol.">
        <title>Genome sequence of the soybean symbiont Sinorhizobium fredii HH103.</title>
        <authorList>
            <person name="Weidner S."/>
            <person name="Becker A."/>
            <person name="Bonilla I."/>
            <person name="Jaenicke S."/>
            <person name="Lloret J."/>
            <person name="Margaret I."/>
            <person name="Puhler A."/>
            <person name="Ruiz-Sainz J.E."/>
            <person name="Schneiker-Bekel S."/>
            <person name="Szczepanowski R."/>
            <person name="Vinardell J.M."/>
            <person name="Zehner S."/>
            <person name="Gottfert M."/>
        </authorList>
    </citation>
    <scope>NUCLEOTIDE SEQUENCE [LARGE SCALE GENOMIC DNA]</scope>
    <source>
        <strain evidence="3 4">HH103</strain>
    </source>
</reference>
<dbReference type="RefSeq" id="WP_014329963.1">
    <property type="nucleotide sequence ID" value="NC_016812.1"/>
</dbReference>